<dbReference type="Gene3D" id="2.160.10.10">
    <property type="entry name" value="Hexapeptide repeat proteins"/>
    <property type="match status" value="1"/>
</dbReference>
<keyword evidence="1" id="KW-0808">Transferase</keyword>
<dbReference type="InterPro" id="IPR050065">
    <property type="entry name" value="GlmU-like"/>
</dbReference>
<dbReference type="Pfam" id="PF13562">
    <property type="entry name" value="NTP_transf_4"/>
    <property type="match status" value="1"/>
</dbReference>
<evidence type="ECO:0000256" key="3">
    <source>
        <dbReference type="SAM" id="Coils"/>
    </source>
</evidence>
<accession>E4RTY2</accession>
<dbReference type="InterPro" id="IPR023917">
    <property type="entry name" value="Bifunctiontional_GlmU_bac-type"/>
</dbReference>
<dbReference type="RefSeq" id="WP_013409722.1">
    <property type="nucleotide sequence ID" value="NC_014655.1"/>
</dbReference>
<dbReference type="STRING" id="649349.Lbys_3028"/>
<reference evidence="4 5" key="2">
    <citation type="journal article" date="2011" name="Stand. Genomic Sci.">
        <title>Complete genome sequence of Leadbetterella byssophila type strain (4M15).</title>
        <authorList>
            <person name="Abt B."/>
            <person name="Teshima H."/>
            <person name="Lucas S."/>
            <person name="Lapidus A."/>
            <person name="Del Rio T.G."/>
            <person name="Nolan M."/>
            <person name="Tice H."/>
            <person name="Cheng J.F."/>
            <person name="Pitluck S."/>
            <person name="Liolios K."/>
            <person name="Pagani I."/>
            <person name="Ivanova N."/>
            <person name="Mavromatis K."/>
            <person name="Pati A."/>
            <person name="Tapia R."/>
            <person name="Han C."/>
            <person name="Goodwin L."/>
            <person name="Chen A."/>
            <person name="Palaniappan K."/>
            <person name="Land M."/>
            <person name="Hauser L."/>
            <person name="Chang Y.J."/>
            <person name="Jeffries C.D."/>
            <person name="Rohde M."/>
            <person name="Goker M."/>
            <person name="Tindall B.J."/>
            <person name="Detter J.C."/>
            <person name="Woyke T."/>
            <person name="Bristow J."/>
            <person name="Eisen J.A."/>
            <person name="Markowitz V."/>
            <person name="Hugenholtz P."/>
            <person name="Klenk H.P."/>
            <person name="Kyrpides N.C."/>
        </authorList>
    </citation>
    <scope>NUCLEOTIDE SEQUENCE [LARGE SCALE GENOMIC DNA]</scope>
    <source>
        <strain evidence="5">DSM 17132 / JCM 16389 / KACC 11308 / NBRC 106382 / 4M15</strain>
    </source>
</reference>
<dbReference type="GO" id="GO:0016746">
    <property type="term" value="F:acyltransferase activity"/>
    <property type="evidence" value="ECO:0007669"/>
    <property type="project" value="UniProtKB-KW"/>
</dbReference>
<dbReference type="OrthoDB" id="9784832at2"/>
<dbReference type="NCBIfam" id="TIGR03991">
    <property type="entry name" value="alt_bact_glmU"/>
    <property type="match status" value="1"/>
</dbReference>
<feature type="coiled-coil region" evidence="3">
    <location>
        <begin position="357"/>
        <end position="384"/>
    </location>
</feature>
<name>E4RTY2_LEAB4</name>
<dbReference type="SUPFAM" id="SSF51161">
    <property type="entry name" value="Trimeric LpxA-like enzymes"/>
    <property type="match status" value="1"/>
</dbReference>
<gene>
    <name evidence="4" type="ordered locus">Lbys_3028</name>
</gene>
<dbReference type="HOGENOM" id="CLU_055419_0_0_10"/>
<proteinExistence type="predicted"/>
<dbReference type="AlphaFoldDB" id="E4RTY2"/>
<keyword evidence="2" id="KW-0012">Acyltransferase</keyword>
<dbReference type="InterPro" id="IPR011004">
    <property type="entry name" value="Trimer_LpxA-like_sf"/>
</dbReference>
<evidence type="ECO:0000256" key="1">
    <source>
        <dbReference type="ARBA" id="ARBA00022679"/>
    </source>
</evidence>
<protein>
    <recommendedName>
        <fullName evidence="6">Glucose-1-phosphate thymidylyltransferase</fullName>
    </recommendedName>
</protein>
<dbReference type="EMBL" id="CP002305">
    <property type="protein sequence ID" value="ADQ18690.1"/>
    <property type="molecule type" value="Genomic_DNA"/>
</dbReference>
<sequence length="387" mass="42346">MNLILFDDPAFRDRLKPLVLNRPVAGLRCGIYTIQEKWENGVGGSASFLTEGYLSHKYPSVFSLDNLYINAHLLPNEQILAEILALKEGEALRSKTGILLAARTSKIFEFGFAFEGGIAFEGEFDFIQSLPDLFLKNGAQIKEDYKFFQKNRDSQPITDPHTVTYGEVFVGKDVSIRAAILSAVDGPIILDEGAIIQEGAIIIGPTYIGKNSMVAFGAKIRSNTSLGSNCRVGGEVGNSIFQAYSNKAHDGFLGNSYIGAWCNLGANTNNSNLKNNYKEVLLHSYQSGKLEPSGQIFCGTFMGDYTKAGISTMFNTGTVVGISSNVFGAGFQSKYIPSFTWGGEAEGYTKYKLDKAIEVIQATMARKEETLDKEEERILAYLAEKGL</sequence>
<evidence type="ECO:0000256" key="2">
    <source>
        <dbReference type="ARBA" id="ARBA00023315"/>
    </source>
</evidence>
<evidence type="ECO:0000313" key="4">
    <source>
        <dbReference type="EMBL" id="ADQ18690.1"/>
    </source>
</evidence>
<evidence type="ECO:0000313" key="5">
    <source>
        <dbReference type="Proteomes" id="UP000007435"/>
    </source>
</evidence>
<evidence type="ECO:0008006" key="6">
    <source>
        <dbReference type="Google" id="ProtNLM"/>
    </source>
</evidence>
<reference key="1">
    <citation type="submission" date="2010-11" db="EMBL/GenBank/DDBJ databases">
        <title>The complete genome of Leadbetterella byssophila DSM 17132.</title>
        <authorList>
            <consortium name="US DOE Joint Genome Institute (JGI-PGF)"/>
            <person name="Lucas S."/>
            <person name="Copeland A."/>
            <person name="Lapidus A."/>
            <person name="Glavina del Rio T."/>
            <person name="Dalin E."/>
            <person name="Tice H."/>
            <person name="Bruce D."/>
            <person name="Goodwin L."/>
            <person name="Pitluck S."/>
            <person name="Kyrpides N."/>
            <person name="Mavromatis K."/>
            <person name="Ivanova N."/>
            <person name="Teshima H."/>
            <person name="Brettin T."/>
            <person name="Detter J.C."/>
            <person name="Han C."/>
            <person name="Tapia R."/>
            <person name="Land M."/>
            <person name="Hauser L."/>
            <person name="Markowitz V."/>
            <person name="Cheng J.-F."/>
            <person name="Hugenholtz P."/>
            <person name="Woyke T."/>
            <person name="Wu D."/>
            <person name="Tindall B."/>
            <person name="Pomrenke H.G."/>
            <person name="Brambilla E."/>
            <person name="Klenk H.-P."/>
            <person name="Eisen J.A."/>
        </authorList>
    </citation>
    <scope>NUCLEOTIDE SEQUENCE [LARGE SCALE GENOMIC DNA]</scope>
    <source>
        <strain>DSM 17132</strain>
    </source>
</reference>
<dbReference type="KEGG" id="lby:Lbys_3028"/>
<dbReference type="PANTHER" id="PTHR43584">
    <property type="entry name" value="NUCLEOTIDYL TRANSFERASE"/>
    <property type="match status" value="1"/>
</dbReference>
<dbReference type="eggNOG" id="COG1208">
    <property type="taxonomic scope" value="Bacteria"/>
</dbReference>
<dbReference type="Proteomes" id="UP000007435">
    <property type="component" value="Chromosome"/>
</dbReference>
<dbReference type="GO" id="GO:0016779">
    <property type="term" value="F:nucleotidyltransferase activity"/>
    <property type="evidence" value="ECO:0007669"/>
    <property type="project" value="UniProtKB-ARBA"/>
</dbReference>
<keyword evidence="3" id="KW-0175">Coiled coil</keyword>
<keyword evidence="5" id="KW-1185">Reference proteome</keyword>
<organism evidence="4 5">
    <name type="scientific">Leadbetterella byssophila (strain DSM 17132 / JCM 16389 / KACC 11308 / NBRC 106382 / 4M15)</name>
    <dbReference type="NCBI Taxonomy" id="649349"/>
    <lineage>
        <taxon>Bacteria</taxon>
        <taxon>Pseudomonadati</taxon>
        <taxon>Bacteroidota</taxon>
        <taxon>Cytophagia</taxon>
        <taxon>Cytophagales</taxon>
        <taxon>Leadbetterellaceae</taxon>
        <taxon>Leadbetterella</taxon>
    </lineage>
</organism>